<dbReference type="PANTHER" id="PTHR43784:SF2">
    <property type="entry name" value="GDSL-LIKE LIPASE_ACYLHYDROLASE, PUTATIVE (AFU_ORTHOLOGUE AFUA_2G00820)-RELATED"/>
    <property type="match status" value="1"/>
</dbReference>
<feature type="signal peptide" evidence="1">
    <location>
        <begin position="1"/>
        <end position="36"/>
    </location>
</feature>
<dbReference type="InterPro" id="IPR053140">
    <property type="entry name" value="GDSL_Rv0518-like"/>
</dbReference>
<dbReference type="PANTHER" id="PTHR43784">
    <property type="entry name" value="GDSL-LIKE LIPASE/ACYLHYDROLASE, PUTATIVE (AFU_ORTHOLOGUE AFUA_2G00820)-RELATED"/>
    <property type="match status" value="1"/>
</dbReference>
<feature type="domain" description="SGNH hydrolase-type esterase" evidence="2">
    <location>
        <begin position="216"/>
        <end position="395"/>
    </location>
</feature>
<accession>A0AAW9QG29</accession>
<dbReference type="InterPro" id="IPR013830">
    <property type="entry name" value="SGNH_hydro"/>
</dbReference>
<dbReference type="Gene3D" id="3.40.50.1110">
    <property type="entry name" value="SGNH hydrolase"/>
    <property type="match status" value="1"/>
</dbReference>
<dbReference type="Pfam" id="PF13472">
    <property type="entry name" value="Lipase_GDSL_2"/>
    <property type="match status" value="1"/>
</dbReference>
<evidence type="ECO:0000313" key="3">
    <source>
        <dbReference type="EMBL" id="MEF7614015.1"/>
    </source>
</evidence>
<evidence type="ECO:0000259" key="2">
    <source>
        <dbReference type="Pfam" id="PF13472"/>
    </source>
</evidence>
<reference evidence="3 4" key="1">
    <citation type="submission" date="2024-02" db="EMBL/GenBank/DDBJ databases">
        <title>Genome sequence of Aquincola sp. MAHUQ-54.</title>
        <authorList>
            <person name="Huq M.A."/>
        </authorList>
    </citation>
    <scope>NUCLEOTIDE SEQUENCE [LARGE SCALE GENOMIC DNA]</scope>
    <source>
        <strain evidence="3 4">MAHUQ-54</strain>
    </source>
</reference>
<dbReference type="Proteomes" id="UP001336250">
    <property type="component" value="Unassembled WGS sequence"/>
</dbReference>
<keyword evidence="1" id="KW-0732">Signal</keyword>
<evidence type="ECO:0000256" key="1">
    <source>
        <dbReference type="SAM" id="SignalP"/>
    </source>
</evidence>
<dbReference type="AlphaFoldDB" id="A0AAW9QG29"/>
<dbReference type="InterPro" id="IPR036514">
    <property type="entry name" value="SGNH_hydro_sf"/>
</dbReference>
<keyword evidence="3" id="KW-0378">Hydrolase</keyword>
<dbReference type="SUPFAM" id="SSF52266">
    <property type="entry name" value="SGNH hydrolase"/>
    <property type="match status" value="1"/>
</dbReference>
<sequence>MTSARTTSPWYRLRKALLGAAGAALLSLPASLPVHAQTRDNAVVTWAAPVVSANASANNRINNQTLRQIAHISVGGERVRVKFSNRWGSQPLEIGGATVALRTAGPEIDPASRRVLSFGGAATFTVPAGGELLSDWADLPVGDAADLAIDLYLPADTAAAGSPLTVRNGALQTTYVSTEGNHLGATGFPVASNRLQWNFLAAVDVQAASKTPAVIAFGDSITEGLRSTANTNRRWPDVLAQRLLPVRRMGVANLGISGNRVWTGGGATNPSAMARFDPDVLAQSGATHVIIMLGINDISGNATADDVIAALRQVITRARTQQLKIFGGTLTPYGNAPEAREAHRLAVNQWIRTSREFDGVVDFDAALRDPSNPRRMLPLYDSGDSLHPSDAGYEAMGNAVDLTLLR</sequence>
<dbReference type="EMBL" id="JAZIBG010000020">
    <property type="protein sequence ID" value="MEF7614015.1"/>
    <property type="molecule type" value="Genomic_DNA"/>
</dbReference>
<dbReference type="GO" id="GO:0016788">
    <property type="term" value="F:hydrolase activity, acting on ester bonds"/>
    <property type="evidence" value="ECO:0007669"/>
    <property type="project" value="UniProtKB-ARBA"/>
</dbReference>
<dbReference type="CDD" id="cd01830">
    <property type="entry name" value="XynE_like"/>
    <property type="match status" value="1"/>
</dbReference>
<proteinExistence type="predicted"/>
<dbReference type="RefSeq" id="WP_332288955.1">
    <property type="nucleotide sequence ID" value="NZ_JAZIBG010000020.1"/>
</dbReference>
<organism evidence="3 4">
    <name type="scientific">Aquincola agrisoli</name>
    <dbReference type="NCBI Taxonomy" id="3119538"/>
    <lineage>
        <taxon>Bacteria</taxon>
        <taxon>Pseudomonadati</taxon>
        <taxon>Pseudomonadota</taxon>
        <taxon>Betaproteobacteria</taxon>
        <taxon>Burkholderiales</taxon>
        <taxon>Sphaerotilaceae</taxon>
        <taxon>Aquincola</taxon>
    </lineage>
</organism>
<protein>
    <submittedName>
        <fullName evidence="3">SGNH/GDSL hydrolase family protein</fullName>
    </submittedName>
</protein>
<evidence type="ECO:0000313" key="4">
    <source>
        <dbReference type="Proteomes" id="UP001336250"/>
    </source>
</evidence>
<keyword evidence="4" id="KW-1185">Reference proteome</keyword>
<gene>
    <name evidence="3" type="ORF">V4F39_08850</name>
</gene>
<comment type="caution">
    <text evidence="3">The sequence shown here is derived from an EMBL/GenBank/DDBJ whole genome shotgun (WGS) entry which is preliminary data.</text>
</comment>
<name>A0AAW9QG29_9BURK</name>
<feature type="chain" id="PRO_5043555634" evidence="1">
    <location>
        <begin position="37"/>
        <end position="406"/>
    </location>
</feature>